<evidence type="ECO:0000313" key="4">
    <source>
        <dbReference type="Proteomes" id="UP001595615"/>
    </source>
</evidence>
<dbReference type="NCBIfam" id="TIGR00251">
    <property type="entry name" value="DUF167 family protein"/>
    <property type="match status" value="1"/>
</dbReference>
<accession>A0ABV7XHN2</accession>
<gene>
    <name evidence="3" type="ORF">ACFOMD_18030</name>
</gene>
<protein>
    <recommendedName>
        <fullName evidence="2">UPF0235 protein ACFOMD_18030</fullName>
    </recommendedName>
</protein>
<dbReference type="RefSeq" id="WP_380864123.1">
    <property type="nucleotide sequence ID" value="NZ_JBHRXV010000016.1"/>
</dbReference>
<evidence type="ECO:0000256" key="2">
    <source>
        <dbReference type="HAMAP-Rule" id="MF_00634"/>
    </source>
</evidence>
<organism evidence="3 4">
    <name type="scientific">Sphingoaurantiacus capsulatus</name>
    <dbReference type="NCBI Taxonomy" id="1771310"/>
    <lineage>
        <taxon>Bacteria</taxon>
        <taxon>Pseudomonadati</taxon>
        <taxon>Pseudomonadota</taxon>
        <taxon>Alphaproteobacteria</taxon>
        <taxon>Sphingomonadales</taxon>
        <taxon>Sphingosinicellaceae</taxon>
        <taxon>Sphingoaurantiacus</taxon>
    </lineage>
</organism>
<name>A0ABV7XHN2_9SPHN</name>
<evidence type="ECO:0000256" key="1">
    <source>
        <dbReference type="ARBA" id="ARBA00010364"/>
    </source>
</evidence>
<reference evidence="4" key="1">
    <citation type="journal article" date="2019" name="Int. J. Syst. Evol. Microbiol.">
        <title>The Global Catalogue of Microorganisms (GCM) 10K type strain sequencing project: providing services to taxonomists for standard genome sequencing and annotation.</title>
        <authorList>
            <consortium name="The Broad Institute Genomics Platform"/>
            <consortium name="The Broad Institute Genome Sequencing Center for Infectious Disease"/>
            <person name="Wu L."/>
            <person name="Ma J."/>
        </authorList>
    </citation>
    <scope>NUCLEOTIDE SEQUENCE [LARGE SCALE GENOMIC DNA]</scope>
    <source>
        <strain evidence="4">KCTC 42644</strain>
    </source>
</reference>
<dbReference type="SUPFAM" id="SSF69786">
    <property type="entry name" value="YggU-like"/>
    <property type="match status" value="1"/>
</dbReference>
<dbReference type="Proteomes" id="UP001595615">
    <property type="component" value="Unassembled WGS sequence"/>
</dbReference>
<dbReference type="Pfam" id="PF02594">
    <property type="entry name" value="DUF167"/>
    <property type="match status" value="1"/>
</dbReference>
<dbReference type="HAMAP" id="MF_00634">
    <property type="entry name" value="UPF0235"/>
    <property type="match status" value="1"/>
</dbReference>
<dbReference type="NCBIfam" id="NF002348">
    <property type="entry name" value="PRK01310.1"/>
    <property type="match status" value="1"/>
</dbReference>
<dbReference type="SMART" id="SM01152">
    <property type="entry name" value="DUF167"/>
    <property type="match status" value="1"/>
</dbReference>
<dbReference type="Gene3D" id="3.30.1200.10">
    <property type="entry name" value="YggU-like"/>
    <property type="match status" value="1"/>
</dbReference>
<dbReference type="InterPro" id="IPR036591">
    <property type="entry name" value="YggU-like_sf"/>
</dbReference>
<dbReference type="EMBL" id="JBHRXV010000016">
    <property type="protein sequence ID" value="MFC3714472.1"/>
    <property type="molecule type" value="Genomic_DNA"/>
</dbReference>
<sequence length="101" mass="10410">MPWSADGDGVRLMVRVTPKGGRDAIDGLTTGADGRALLALRVSTPPADGAANAAVERLLAKALGLKQRDVEIVAGATARVKQIRLTGDPQTIVARLEGLVA</sequence>
<keyword evidence="4" id="KW-1185">Reference proteome</keyword>
<dbReference type="InterPro" id="IPR003746">
    <property type="entry name" value="DUF167"/>
</dbReference>
<comment type="caution">
    <text evidence="3">The sequence shown here is derived from an EMBL/GenBank/DDBJ whole genome shotgun (WGS) entry which is preliminary data.</text>
</comment>
<proteinExistence type="inferred from homology"/>
<evidence type="ECO:0000313" key="3">
    <source>
        <dbReference type="EMBL" id="MFC3714472.1"/>
    </source>
</evidence>
<comment type="similarity">
    <text evidence="1 2">Belongs to the UPF0235 family.</text>
</comment>